<dbReference type="Gene3D" id="1.10.260.40">
    <property type="entry name" value="lambda repressor-like DNA-binding domains"/>
    <property type="match status" value="1"/>
</dbReference>
<sequence>MAIKVCFCYARQDELLLNQLKDHMDSLQREGFIEMWYDRNIDAGLEWEKEILKNLNAAQIILLLISPAFMSSNYCFGVEMQRALERHKRNEARVIPVIMRPVVWQHTPLGSLQALPLDAKPVTAWDDRDTALFNIAEGIHKIVKQPHFLRSVGTQPPREKGKRKEDNISASSEDSMRGNRRGPKSIDNFRHLFKQLRVRSGLSQEHLAQKLNIDVGTIKAWEYGKEHPKTIRLLLEIANTLKPTTEERLDLIETGLWTWVQTTEPDIRELHKATSPSALERHFIGRDQDISIFKNWLDDPEAPRILYVHDATEQPQRKGGIGKTWLLRQCVNMIKQEHPDIGVVMIGFFQHRGSR</sequence>
<dbReference type="EMBL" id="BNJK01000001">
    <property type="protein sequence ID" value="GHO96555.1"/>
    <property type="molecule type" value="Genomic_DNA"/>
</dbReference>
<comment type="caution">
    <text evidence="4">The sequence shown here is derived from an EMBL/GenBank/DDBJ whole genome shotgun (WGS) entry which is preliminary data.</text>
</comment>
<evidence type="ECO:0000259" key="2">
    <source>
        <dbReference type="PROSITE" id="PS50104"/>
    </source>
</evidence>
<dbReference type="RefSeq" id="WP_220207175.1">
    <property type="nucleotide sequence ID" value="NZ_BNJK01000001.1"/>
</dbReference>
<dbReference type="PROSITE" id="PS50104">
    <property type="entry name" value="TIR"/>
    <property type="match status" value="1"/>
</dbReference>
<dbReference type="InterPro" id="IPR010982">
    <property type="entry name" value="Lambda_DNA-bd_dom_sf"/>
</dbReference>
<evidence type="ECO:0000313" key="4">
    <source>
        <dbReference type="EMBL" id="GHO96555.1"/>
    </source>
</evidence>
<dbReference type="GO" id="GO:0007165">
    <property type="term" value="P:signal transduction"/>
    <property type="evidence" value="ECO:0007669"/>
    <property type="project" value="InterPro"/>
</dbReference>
<evidence type="ECO:0000256" key="1">
    <source>
        <dbReference type="SAM" id="MobiDB-lite"/>
    </source>
</evidence>
<feature type="domain" description="TIR" evidence="2">
    <location>
        <begin position="1"/>
        <end position="143"/>
    </location>
</feature>
<dbReference type="SMART" id="SM00530">
    <property type="entry name" value="HTH_XRE"/>
    <property type="match status" value="1"/>
</dbReference>
<dbReference type="GO" id="GO:0003677">
    <property type="term" value="F:DNA binding"/>
    <property type="evidence" value="ECO:0007669"/>
    <property type="project" value="InterPro"/>
</dbReference>
<dbReference type="SUPFAM" id="SSF52200">
    <property type="entry name" value="Toll/Interleukin receptor TIR domain"/>
    <property type="match status" value="1"/>
</dbReference>
<name>A0A8J3ITD0_9CHLR</name>
<dbReference type="Pfam" id="PF13676">
    <property type="entry name" value="TIR_2"/>
    <property type="match status" value="1"/>
</dbReference>
<feature type="region of interest" description="Disordered" evidence="1">
    <location>
        <begin position="150"/>
        <end position="185"/>
    </location>
</feature>
<feature type="compositionally biased region" description="Basic and acidic residues" evidence="1">
    <location>
        <begin position="157"/>
        <end position="167"/>
    </location>
</feature>
<dbReference type="SMART" id="SM00255">
    <property type="entry name" value="TIR"/>
    <property type="match status" value="1"/>
</dbReference>
<dbReference type="InterPro" id="IPR000157">
    <property type="entry name" value="TIR_dom"/>
</dbReference>
<gene>
    <name evidence="4" type="ORF">KSF_066030</name>
</gene>
<organism evidence="4 5">
    <name type="scientific">Reticulibacter mediterranei</name>
    <dbReference type="NCBI Taxonomy" id="2778369"/>
    <lineage>
        <taxon>Bacteria</taxon>
        <taxon>Bacillati</taxon>
        <taxon>Chloroflexota</taxon>
        <taxon>Ktedonobacteria</taxon>
        <taxon>Ktedonobacterales</taxon>
        <taxon>Reticulibacteraceae</taxon>
        <taxon>Reticulibacter</taxon>
    </lineage>
</organism>
<evidence type="ECO:0000259" key="3">
    <source>
        <dbReference type="PROSITE" id="PS50943"/>
    </source>
</evidence>
<dbReference type="CDD" id="cd00093">
    <property type="entry name" value="HTH_XRE"/>
    <property type="match status" value="1"/>
</dbReference>
<dbReference type="InterPro" id="IPR035897">
    <property type="entry name" value="Toll_tir_struct_dom_sf"/>
</dbReference>
<dbReference type="SUPFAM" id="SSF47413">
    <property type="entry name" value="lambda repressor-like DNA-binding domains"/>
    <property type="match status" value="1"/>
</dbReference>
<reference evidence="4" key="1">
    <citation type="submission" date="2020-10" db="EMBL/GenBank/DDBJ databases">
        <title>Taxonomic study of unclassified bacteria belonging to the class Ktedonobacteria.</title>
        <authorList>
            <person name="Yabe S."/>
            <person name="Wang C.M."/>
            <person name="Zheng Y."/>
            <person name="Sakai Y."/>
            <person name="Cavaletti L."/>
            <person name="Monciardini P."/>
            <person name="Donadio S."/>
        </authorList>
    </citation>
    <scope>NUCLEOTIDE SEQUENCE</scope>
    <source>
        <strain evidence="4">ID150040</strain>
    </source>
</reference>
<protein>
    <recommendedName>
        <fullName evidence="6">TIR domain-containing protein</fullName>
    </recommendedName>
</protein>
<keyword evidence="5" id="KW-1185">Reference proteome</keyword>
<dbReference type="Proteomes" id="UP000597444">
    <property type="component" value="Unassembled WGS sequence"/>
</dbReference>
<accession>A0A8J3ITD0</accession>
<dbReference type="Gene3D" id="3.40.50.10140">
    <property type="entry name" value="Toll/interleukin-1 receptor homology (TIR) domain"/>
    <property type="match status" value="1"/>
</dbReference>
<dbReference type="Pfam" id="PF01381">
    <property type="entry name" value="HTH_3"/>
    <property type="match status" value="1"/>
</dbReference>
<proteinExistence type="predicted"/>
<feature type="domain" description="HTH cro/C1-type" evidence="3">
    <location>
        <begin position="193"/>
        <end position="248"/>
    </location>
</feature>
<evidence type="ECO:0008006" key="6">
    <source>
        <dbReference type="Google" id="ProtNLM"/>
    </source>
</evidence>
<dbReference type="PROSITE" id="PS50943">
    <property type="entry name" value="HTH_CROC1"/>
    <property type="match status" value="1"/>
</dbReference>
<dbReference type="AlphaFoldDB" id="A0A8J3ITD0"/>
<evidence type="ECO:0000313" key="5">
    <source>
        <dbReference type="Proteomes" id="UP000597444"/>
    </source>
</evidence>
<dbReference type="InterPro" id="IPR001387">
    <property type="entry name" value="Cro/C1-type_HTH"/>
</dbReference>